<evidence type="ECO:0000259" key="11">
    <source>
        <dbReference type="PROSITE" id="PS51918"/>
    </source>
</evidence>
<evidence type="ECO:0000256" key="4">
    <source>
        <dbReference type="ARBA" id="ARBA00022485"/>
    </source>
</evidence>
<dbReference type="Gene3D" id="3.20.20.70">
    <property type="entry name" value="Aldolase class I"/>
    <property type="match status" value="1"/>
</dbReference>
<accession>A0ABU3H4Y1</accession>
<feature type="domain" description="Radical SAM core" evidence="11">
    <location>
        <begin position="13"/>
        <end position="264"/>
    </location>
</feature>
<dbReference type="InterPro" id="IPR013785">
    <property type="entry name" value="Aldolase_TIM"/>
</dbReference>
<evidence type="ECO:0000256" key="2">
    <source>
        <dbReference type="ARBA" id="ARBA00005155"/>
    </source>
</evidence>
<dbReference type="EMBL" id="JAUSUY010000004">
    <property type="protein sequence ID" value="MDT3425795.1"/>
    <property type="molecule type" value="Genomic_DNA"/>
</dbReference>
<evidence type="ECO:0000256" key="5">
    <source>
        <dbReference type="ARBA" id="ARBA00022691"/>
    </source>
</evidence>
<comment type="similarity">
    <text evidence="3">Belongs to the radical SAM superfamily. NifB family.</text>
</comment>
<keyword evidence="7" id="KW-0408">Iron</keyword>
<evidence type="ECO:0000256" key="6">
    <source>
        <dbReference type="ARBA" id="ARBA00022723"/>
    </source>
</evidence>
<dbReference type="Pfam" id="PF02579">
    <property type="entry name" value="Nitro_FeMo-Co"/>
    <property type="match status" value="1"/>
</dbReference>
<dbReference type="InterPro" id="IPR058240">
    <property type="entry name" value="rSAM_sf"/>
</dbReference>
<dbReference type="SFLD" id="SFLDS00029">
    <property type="entry name" value="Radical_SAM"/>
    <property type="match status" value="1"/>
</dbReference>
<keyword evidence="4" id="KW-0004">4Fe-4S</keyword>
<dbReference type="PANTHER" id="PTHR43787:SF13">
    <property type="entry name" value="FEMO COFACTOR BIOSYNTHESIS PROTEIN NIFB"/>
    <property type="match status" value="1"/>
</dbReference>
<dbReference type="InterPro" id="IPR003731">
    <property type="entry name" value="Di-Nase_FeMo-co_biosynth"/>
</dbReference>
<dbReference type="InterPro" id="IPR036105">
    <property type="entry name" value="DiNase_FeMo-co_biosyn_sf"/>
</dbReference>
<dbReference type="PROSITE" id="PS01305">
    <property type="entry name" value="MOAA_NIFB_PQQE"/>
    <property type="match status" value="1"/>
</dbReference>
<dbReference type="InterPro" id="IPR000385">
    <property type="entry name" value="MoaA_NifB_PqqE_Fe-S-bd_CS"/>
</dbReference>
<dbReference type="Gene3D" id="3.30.420.130">
    <property type="entry name" value="Dinitrogenase iron-molybdenum cofactor biosynthesis domain"/>
    <property type="match status" value="1"/>
</dbReference>
<reference evidence="12 13" key="1">
    <citation type="submission" date="2023-07" db="EMBL/GenBank/DDBJ databases">
        <title>Genomic Encyclopedia of Type Strains, Phase IV (KMG-IV): sequencing the most valuable type-strain genomes for metagenomic binning, comparative biology and taxonomic classification.</title>
        <authorList>
            <person name="Goeker M."/>
        </authorList>
    </citation>
    <scope>NUCLEOTIDE SEQUENCE [LARGE SCALE GENOMIC DNA]</scope>
    <source>
        <strain evidence="12 13">T98</strain>
    </source>
</reference>
<dbReference type="InterPro" id="IPR005980">
    <property type="entry name" value="Nase_CF_NifB"/>
</dbReference>
<evidence type="ECO:0000256" key="7">
    <source>
        <dbReference type="ARBA" id="ARBA00023004"/>
    </source>
</evidence>
<evidence type="ECO:0000256" key="8">
    <source>
        <dbReference type="ARBA" id="ARBA00023014"/>
    </source>
</evidence>
<dbReference type="PANTHER" id="PTHR43787">
    <property type="entry name" value="FEMO COFACTOR BIOSYNTHESIS PROTEIN NIFB-RELATED"/>
    <property type="match status" value="1"/>
</dbReference>
<dbReference type="SFLD" id="SFLDG01068">
    <property type="entry name" value="FeMo_cofactor_biosynthesis_pro"/>
    <property type="match status" value="1"/>
</dbReference>
<sequence>MSESALLKHPCYNEEAHHHFARMHVAVAPKCNIRCNYCNPKFDCVNESRPGVVSEVLSPEEAGNRVSRTMAQLPNLSVIGIAGPGDPLANAEATFRTFRIMASLDPDLHLCLSTNGLMLPDYVEEIKELGIRHVTVTMNAIDPKIGARVYSHIVYQGQVYRDEAAAALLIERQLQGIEMLAKAGVLCKVNSVHIPEVNGEHLREVTRKVKELGAFSHNIMPLILSPGSFFEKQGFRVPTNEESIEVQRASAEIMPVMRHCRQCRADAVGMLGGDMSQTPEMLPAGQSFDKAARDEIQEQLVSRMKQRSEEPVGDWSSAVRVAVATRGSGEVNQHFGHAKEFLVYEVNDLGESRLIGVRKVQAYCNGLAECGEGGEGGARVFGETVQMLKDCELLLCSGIGKAPASKLQYAGIMPIVCKGEIEQQLKKNVKYLTYFAQ</sequence>
<evidence type="ECO:0000313" key="13">
    <source>
        <dbReference type="Proteomes" id="UP001248709"/>
    </source>
</evidence>
<keyword evidence="10" id="KW-0456">Lyase</keyword>
<keyword evidence="6" id="KW-0479">Metal-binding</keyword>
<dbReference type="Pfam" id="PF04055">
    <property type="entry name" value="Radical_SAM"/>
    <property type="match status" value="1"/>
</dbReference>
<dbReference type="SFLD" id="SFLDG01067">
    <property type="entry name" value="SPASM/twitch_domain_containing"/>
    <property type="match status" value="1"/>
</dbReference>
<dbReference type="SFLD" id="SFLDF00281">
    <property type="entry name" value="FeMo_cofactor_biosynthesis_pro"/>
    <property type="match status" value="1"/>
</dbReference>
<dbReference type="RefSeq" id="WP_025696889.1">
    <property type="nucleotide sequence ID" value="NZ_JAUSUY010000004.1"/>
</dbReference>
<proteinExistence type="inferred from homology"/>
<dbReference type="SUPFAM" id="SSF102114">
    <property type="entry name" value="Radical SAM enzymes"/>
    <property type="match status" value="1"/>
</dbReference>
<comment type="pathway">
    <text evidence="2">Cofactor biosynthesis; Fe-Mo cofactor biosynthesis.</text>
</comment>
<dbReference type="PROSITE" id="PS51918">
    <property type="entry name" value="RADICAL_SAM"/>
    <property type="match status" value="1"/>
</dbReference>
<evidence type="ECO:0000256" key="9">
    <source>
        <dbReference type="ARBA" id="ARBA00023231"/>
    </source>
</evidence>
<organism evidence="12 13">
    <name type="scientific">Paenibacillus forsythiae</name>
    <dbReference type="NCBI Taxonomy" id="365616"/>
    <lineage>
        <taxon>Bacteria</taxon>
        <taxon>Bacillati</taxon>
        <taxon>Bacillota</taxon>
        <taxon>Bacilli</taxon>
        <taxon>Bacillales</taxon>
        <taxon>Paenibacillaceae</taxon>
        <taxon>Paenibacillus</taxon>
    </lineage>
</organism>
<dbReference type="InterPro" id="IPR007197">
    <property type="entry name" value="rSAM"/>
</dbReference>
<dbReference type="Proteomes" id="UP001248709">
    <property type="component" value="Unassembled WGS sequence"/>
</dbReference>
<keyword evidence="13" id="KW-1185">Reference proteome</keyword>
<comment type="caution">
    <text evidence="12">The sequence shown here is derived from an EMBL/GenBank/DDBJ whole genome shotgun (WGS) entry which is preliminary data.</text>
</comment>
<keyword evidence="9" id="KW-0535">Nitrogen fixation</keyword>
<keyword evidence="8" id="KW-0411">Iron-sulfur</keyword>
<comment type="cofactor">
    <cofactor evidence="1">
        <name>[4Fe-4S] cluster</name>
        <dbReference type="ChEBI" id="CHEBI:49883"/>
    </cofactor>
</comment>
<evidence type="ECO:0000256" key="3">
    <source>
        <dbReference type="ARBA" id="ARBA00006804"/>
    </source>
</evidence>
<gene>
    <name evidence="12" type="ORF">J2Z22_001314</name>
</gene>
<dbReference type="SUPFAM" id="SSF53146">
    <property type="entry name" value="Nitrogenase accessory factor-like"/>
    <property type="match status" value="1"/>
</dbReference>
<evidence type="ECO:0000313" key="12">
    <source>
        <dbReference type="EMBL" id="MDT3425795.1"/>
    </source>
</evidence>
<dbReference type="NCBIfam" id="TIGR01290">
    <property type="entry name" value="nifB"/>
    <property type="match status" value="1"/>
</dbReference>
<keyword evidence="5" id="KW-0949">S-adenosyl-L-methionine</keyword>
<dbReference type="CDD" id="cd01335">
    <property type="entry name" value="Radical_SAM"/>
    <property type="match status" value="1"/>
</dbReference>
<protein>
    <submittedName>
        <fullName evidence="12">Nitrogen fixation protein NifB</fullName>
    </submittedName>
</protein>
<evidence type="ECO:0000256" key="10">
    <source>
        <dbReference type="ARBA" id="ARBA00023239"/>
    </source>
</evidence>
<name>A0ABU3H4Y1_9BACL</name>
<evidence type="ECO:0000256" key="1">
    <source>
        <dbReference type="ARBA" id="ARBA00001966"/>
    </source>
</evidence>